<evidence type="ECO:0000313" key="3">
    <source>
        <dbReference type="Proteomes" id="UP001319180"/>
    </source>
</evidence>
<keyword evidence="3" id="KW-1185">Reference proteome</keyword>
<sequence length="1986" mass="222360">MLSRHRIEKCTLQITLPRENNLEVVRLLAQEKPRILDAILAVFDQQIPGQQDIHLSKIHLDLGTVPRRDFIRKLTERLVALLSAELKHLASDPAVIPSPPARSLVESSTLEKQVYHRVDESNLRSLTGSYNELWQDLPDGSRWYMDAPLRWPAVTPQKVLFILAHYFRYRRYPRAFEALQATDIDMLVNHLADTDAPLLTRYLSRRIGSRDFQVNLTESLQYNTLLKVAYLLPVVNISVRPWLDWIAGLDVDGISTWKHTPPGKLLLLQYLTEPSAAGKTKLQEVYLRAATTSSHDHAAVLLFTGPHFDRSVDTTTATPLRASGIVHTTASSPDLRDVLQALRNTPVLRHGIVGRLDLPALRAIARSMGLAHGSYAQWQAVVGTIEKSYLARGVILPDSVLHTLHGRYLDLISTHDKSSLTFERLKQLLFPALQRHPDLQHALPRDREIRRDASVRPIDAIASNLRHTADIAAKQPDVHAFVIVRFYYQYGYFPREAHYLQAADLEALMLYLFAWNSEKVTQYMATLLRSPTFRLRLAETLSAETLKTILSASGSVADALAEWALWEQVLEFSLGKTSLPTLADKIALLQYLHASTLLVREGIIYEYLMSRYALQGVRFVPDVIVDAFGKLDTPNDTATAARTRIVGFLEGFSAREDNSHPEAPHEGLRTFRQYVAVSSDAPVEPLVSKHPAYADWIAFQTRVRGAVADIPAREDLLNQLPFLYFEFLRRHGHEPWSPERFQRYMMQEVDRLLAALVPAGDIIPLRLRIDAAAVSATLHWKSILAEMIRHGIAPVVTKIPALQHPSVIDAFWDTALDDETAVFALFYEADVNASFWPVLAETLSFAQLHRLLSILAPFQYQSLLETGVLSENVGPARSIFSLAFKTLHPARYAIGTQKLILQILRGATPLLRSDDVVAQVSDVPIIPGSSPPAGEDSLPLTMLVRAITTRDTAGAREHWGLLYRQHRNVLLQYVRTQWPWIALRTSLARDADLDVLTGLASSLGHDKATYDTWQNFIAPYRHQEHVLRQVHRHYFEFLSHTSFDHSAVVLAQWLEDHGAEGQITQRTDADHDVPHDVFPGSTDGRTIAPPAAGHSQNRNIKPERELPPADESDVGARDEPVDDTPALLAALHAAAVEAPASAAVLWQSLYRRHPSTLVRYIRSHGDPEPLHDSLAFDANIEIVLHLSALLYQDDDTYPAWLAFTDRYRDNALLLRKSYRYYFGFLRSVRQGSPPAQSFTKWLEALVNTVESRRNDLAEHSVPLRSTGPARLPHAVPSPVAHITPTSAYDTADVIVYYLKTGKFIPGGGATDAATLTTLTAQYFSETRPADNLAIAAALDSPEAYRRLTPLLSPIGLSLLHEHGSAAHAPLPHYTTSRIKTLQQIEATLHYWLYGQWPWWYTPAQPPAETLAVVLENHLELLVQRLEMSGHEVVIVQKILSSLSPAVFRAMIVLRFPSVAGFVKRVLLLLEKMLVPLHETGTLHLQAMFSVVYEYLAHHADPFSALHFLAHLARHGAAMINVTALAWIDSMLSTAATMLQEDRSFWSLQELLISLRTAASQPGETTDGIQPVTPAIPAAGSSALPVGAGADGSSRVSLTFKEAFVAYLRMGIIPVHTQESQGGKTALMRQLQTLAVHESAWLSTTLKSLFMNTAALDEYILRADPSITIRLIRALAGTRRHEFTRWRRGMERFLAALYEKPTPLETASQSSRALLQLLLQRPGYKITAIQYAQTVFDHGLRHKTIKGPDILLEKIRQYKAANGTVGDFAISLEVAHAHLTARARTSLLQSLTNPHAETERTVAVPEKGARIAVAGAGVVLMAPFFYMYFNRLDMTEDNRFKSDAFALRAVHLLHYLVSGGTDAPLPSHALLYKLLCGVDFHVPLDEGIVMTDHEKQVSESLLQGVLQNWTSLKSKSVDSLRETFLQRAGHLEENDIGWSLTVERRSADILVDWIPWSFSLIKLSWMEKSLTVNWQSDQYRDLMLTQT</sequence>
<reference evidence="2 3" key="1">
    <citation type="submission" date="2021-05" db="EMBL/GenBank/DDBJ databases">
        <title>A Polyphasic approach of four new species of the genus Ohtaekwangia: Ohtaekwangia histidinii sp. nov., Ohtaekwangia cretensis sp. nov., Ohtaekwangia indiensis sp. nov., Ohtaekwangia reichenbachii sp. nov. from diverse environment.</title>
        <authorList>
            <person name="Octaviana S."/>
        </authorList>
    </citation>
    <scope>NUCLEOTIDE SEQUENCE [LARGE SCALE GENOMIC DNA]</scope>
    <source>
        <strain evidence="2 3">PWU37</strain>
    </source>
</reference>
<proteinExistence type="predicted"/>
<dbReference type="EMBL" id="JAHESC010000012">
    <property type="protein sequence ID" value="MBT1686932.1"/>
    <property type="molecule type" value="Genomic_DNA"/>
</dbReference>
<dbReference type="Pfam" id="PF19268">
    <property type="entry name" value="CIS_TMP"/>
    <property type="match status" value="2"/>
</dbReference>
<feature type="region of interest" description="Disordered" evidence="1">
    <location>
        <begin position="1065"/>
        <end position="1121"/>
    </location>
</feature>
<comment type="caution">
    <text evidence="2">The sequence shown here is derived from an EMBL/GenBank/DDBJ whole genome shotgun (WGS) entry which is preliminary data.</text>
</comment>
<dbReference type="InterPro" id="IPR045538">
    <property type="entry name" value="CIS_TMP"/>
</dbReference>
<name>A0AAP2GD67_9BACT</name>
<dbReference type="Proteomes" id="UP001319180">
    <property type="component" value="Unassembled WGS sequence"/>
</dbReference>
<organism evidence="2 3">
    <name type="scientific">Dawidia soli</name>
    <dbReference type="NCBI Taxonomy" id="2782352"/>
    <lineage>
        <taxon>Bacteria</taxon>
        <taxon>Pseudomonadati</taxon>
        <taxon>Bacteroidota</taxon>
        <taxon>Cytophagia</taxon>
        <taxon>Cytophagales</taxon>
        <taxon>Chryseotaleaceae</taxon>
        <taxon>Dawidia</taxon>
    </lineage>
</organism>
<protein>
    <submittedName>
        <fullName evidence="2">Uncharacterized protein</fullName>
    </submittedName>
</protein>
<dbReference type="RefSeq" id="WP_254090167.1">
    <property type="nucleotide sequence ID" value="NZ_JAHESC010000012.1"/>
</dbReference>
<evidence type="ECO:0000256" key="1">
    <source>
        <dbReference type="SAM" id="MobiDB-lite"/>
    </source>
</evidence>
<accession>A0AAP2GD67</accession>
<evidence type="ECO:0000313" key="2">
    <source>
        <dbReference type="EMBL" id="MBT1686932.1"/>
    </source>
</evidence>
<gene>
    <name evidence="2" type="ORF">KK078_10205</name>
</gene>